<protein>
    <recommendedName>
        <fullName evidence="4">Secreted protein</fullName>
    </recommendedName>
</protein>
<feature type="signal peptide" evidence="1">
    <location>
        <begin position="1"/>
        <end position="26"/>
    </location>
</feature>
<comment type="caution">
    <text evidence="2">The sequence shown here is derived from an EMBL/GenBank/DDBJ whole genome shotgun (WGS) entry which is preliminary data.</text>
</comment>
<proteinExistence type="predicted"/>
<gene>
    <name evidence="2" type="ORF">SLS58_001492</name>
</gene>
<evidence type="ECO:0008006" key="4">
    <source>
        <dbReference type="Google" id="ProtNLM"/>
    </source>
</evidence>
<reference evidence="2 3" key="1">
    <citation type="journal article" date="2023" name="Plant Dis.">
        <title>First Report of Diplodia intermedia Causing Canker and Dieback Diseases on Apple Trees in Canada.</title>
        <authorList>
            <person name="Ellouze W."/>
            <person name="Ilyukhin E."/>
            <person name="Sulman M."/>
            <person name="Ali S."/>
        </authorList>
    </citation>
    <scope>NUCLEOTIDE SEQUENCE [LARGE SCALE GENOMIC DNA]</scope>
    <source>
        <strain evidence="2 3">M45-28</strain>
    </source>
</reference>
<dbReference type="PANTHER" id="PTHR36848">
    <property type="entry name" value="DNA-BINDING PROTEIN (PUTATIVE SECRETED PROTEIN)-RELATED"/>
    <property type="match status" value="1"/>
</dbReference>
<dbReference type="Pfam" id="PF17132">
    <property type="entry name" value="Glyco_hydro_106"/>
    <property type="match status" value="1"/>
</dbReference>
<keyword evidence="3" id="KW-1185">Reference proteome</keyword>
<accession>A0ABR3U1B2</accession>
<keyword evidence="1" id="KW-0732">Signal</keyword>
<name>A0ABR3U1B2_9PEZI</name>
<feature type="chain" id="PRO_5047286541" description="Secreted protein" evidence="1">
    <location>
        <begin position="27"/>
        <end position="1047"/>
    </location>
</feature>
<evidence type="ECO:0000256" key="1">
    <source>
        <dbReference type="SAM" id="SignalP"/>
    </source>
</evidence>
<dbReference type="InterPro" id="IPR053161">
    <property type="entry name" value="Ulvan_degrading_GH"/>
</dbReference>
<dbReference type="Proteomes" id="UP001521184">
    <property type="component" value="Unassembled WGS sequence"/>
</dbReference>
<sequence length="1047" mass="111440">MHSSRLLSPALGLLLLLAAAPPPAAASFAEPDVQYRPKFRYWLPDASIPPATLTADIAAIASAGGGGLELLPYYQYGLPESQRGISPPTDWTIYGYGTPAFRDIFRTALTAVADEGLVMDFAQGANQGQGVPSVPGEEGLAVEWAYVNVTVGKGEGGWRGVLPRSGQPGNPFESFMHGLEEFGGQVLKRVVAVEVVGSRNASAGAGRFTSTFVENTLGRVVDLTAEVDPETRELSWTPPEGESEWRLMAWYERYTNQKSCSGGLNATEYIGNGSWTVDHFSAAGEWGGFGDGGFSVVALAVAAIADAFSIGSRKLTDFFDAHVIPDDETRELLASVGKYGWEDSMEMVSSLWWTPELPSMFNESRGYDITLCLPYLITAANYWNGAVLPYGEGFVAENATFGDKCNEDYRTTLNEGYQDYLAAIFAPEVLPTDLANVKKLDDFSILDAPEGESLGFHNTIDTYRQFSGPAHLSGISVISSECGALSGAPYQQTLNDLLWSVRRGLAAGISMHVLHGFAYSGPYTNTTWPSYTTFTYRYSEMWNQHQPSWMHINETIRYIARNQYVSQSGTPSVDLAFYLYEAPWAVSAQYMDTNLEALGYTYEYLSSNNLQAPEAVVEGSILAPTRQSFKALIFSNASAISPGGAAKVQEFAEAGLPVFFVGATNLTSIGQEPGAAAEVASTIGSVVNSGLENVYTVASSADLPEALSSAGILPKVSFSNATSWYPFWRRGADGLDYAFIYNDDQSAQTVDVTFATTGTPYHFDAWTGAITPVLQYTTSSSPSSITIPITLASNQTTILGFLAPSNTTTDILPAAPPTHITSTTGAIAGLVSSPSNSSSSITAYLTGPATLTLSTGTTHNLTASPPPPATTLASGWSIAIEDWHRTSDPYSMATAITHHNYTNATLAPWTELDGDTLAGVSGVGRYRTSFATPPGAEGGGALLALGPVTGGSMRAWVNGAAVGPLDVSDARADLSGVLEGEGGEVNVLEVEVASTLFNRVKKDAGETWSVGVTANEENDAFYAVNAWKEYGLLGPVVVTWVGVVGVV</sequence>
<evidence type="ECO:0000313" key="3">
    <source>
        <dbReference type="Proteomes" id="UP001521184"/>
    </source>
</evidence>
<dbReference type="PANTHER" id="PTHR36848:SF2">
    <property type="entry name" value="SECRETED PROTEIN"/>
    <property type="match status" value="1"/>
</dbReference>
<dbReference type="Gene3D" id="2.60.120.260">
    <property type="entry name" value="Galactose-binding domain-like"/>
    <property type="match status" value="1"/>
</dbReference>
<organism evidence="2 3">
    <name type="scientific">Diplodia intermedia</name>
    <dbReference type="NCBI Taxonomy" id="856260"/>
    <lineage>
        <taxon>Eukaryota</taxon>
        <taxon>Fungi</taxon>
        <taxon>Dikarya</taxon>
        <taxon>Ascomycota</taxon>
        <taxon>Pezizomycotina</taxon>
        <taxon>Dothideomycetes</taxon>
        <taxon>Dothideomycetes incertae sedis</taxon>
        <taxon>Botryosphaeriales</taxon>
        <taxon>Botryosphaeriaceae</taxon>
        <taxon>Diplodia</taxon>
    </lineage>
</organism>
<dbReference type="SUPFAM" id="SSF49785">
    <property type="entry name" value="Galactose-binding domain-like"/>
    <property type="match status" value="1"/>
</dbReference>
<dbReference type="EMBL" id="JAKEKT020000006">
    <property type="protein sequence ID" value="KAL1649437.1"/>
    <property type="molecule type" value="Genomic_DNA"/>
</dbReference>
<dbReference type="InterPro" id="IPR008979">
    <property type="entry name" value="Galactose-bd-like_sf"/>
</dbReference>
<evidence type="ECO:0000313" key="2">
    <source>
        <dbReference type="EMBL" id="KAL1649437.1"/>
    </source>
</evidence>